<evidence type="ECO:0000256" key="6">
    <source>
        <dbReference type="ARBA" id="ARBA00023086"/>
    </source>
</evidence>
<dbReference type="Gene3D" id="1.10.472.180">
    <property type="entry name" value="Bunyavirus nucleocapsid (N) protein, C-terminal domain"/>
    <property type="match status" value="1"/>
</dbReference>
<evidence type="ECO:0000256" key="3">
    <source>
        <dbReference type="ARBA" id="ARBA00014389"/>
    </source>
</evidence>
<dbReference type="Gene3D" id="1.20.142.20">
    <property type="match status" value="1"/>
</dbReference>
<organism evidence="9 10">
    <name type="scientific">Witwatersrand virus</name>
    <dbReference type="NCBI Taxonomy" id="1678231"/>
    <lineage>
        <taxon>Viruses</taxon>
        <taxon>Riboviria</taxon>
        <taxon>Orthornavirae</taxon>
        <taxon>Negarnaviricota</taxon>
        <taxon>Polyploviricotina</taxon>
        <taxon>Bunyaviricetes</taxon>
        <taxon>Elliovirales</taxon>
        <taxon>Peribunyaviridae</taxon>
        <taxon>Orthobunyavirus</taxon>
        <taxon>Orthobunyavirus witwatersrandense</taxon>
    </lineage>
</organism>
<protein>
    <recommendedName>
        <fullName evidence="3">Nucleoprotein</fullName>
    </recommendedName>
    <alternativeName>
        <fullName evidence="8">Nucleocapsid protein</fullName>
    </alternativeName>
</protein>
<dbReference type="GO" id="GO:1990904">
    <property type="term" value="C:ribonucleoprotein complex"/>
    <property type="evidence" value="ECO:0007669"/>
    <property type="project" value="UniProtKB-KW"/>
</dbReference>
<comment type="subcellular location">
    <subcellularLocation>
        <location evidence="1">Virion</location>
    </subcellularLocation>
</comment>
<dbReference type="Pfam" id="PF00952">
    <property type="entry name" value="Bunya_nucleocap"/>
    <property type="match status" value="1"/>
</dbReference>
<evidence type="ECO:0000256" key="7">
    <source>
        <dbReference type="ARBA" id="ARBA00023274"/>
    </source>
</evidence>
<comment type="similarity">
    <text evidence="2">Belongs to the orthobunyavirus nucleocapsid protein family.</text>
</comment>
<dbReference type="Proteomes" id="UP000098063">
    <property type="component" value="Genome"/>
</dbReference>
<evidence type="ECO:0000256" key="4">
    <source>
        <dbReference type="ARBA" id="ARBA00022844"/>
    </source>
</evidence>
<dbReference type="InterPro" id="IPR043012">
    <property type="entry name" value="Bunya_nucleocap_N"/>
</dbReference>
<sequence>MQTGAGSLPIPTIRQADITYGVGDDRPASTFNPEVQYLAFVDRYNQVLLIDNIRSFFLHARDAKGKMANINKDKICLNFGTLKLELVNNYRPGVAKRVVADNEYTLYRISGYLARFLLDSYNADPAWRDGMKVIVNPISAKLGITWEAGPEVYLGTLPGTEMFLGHFQYYPLAFLILRIKRGEVPPQMASKALRQRVDGKLSAQWMTEDVQAVKTAVANVEALKPIFSGISATMSSFLSQFGIRM</sequence>
<accession>A0A0R7FK72</accession>
<evidence type="ECO:0000256" key="2">
    <source>
        <dbReference type="ARBA" id="ARBA00006516"/>
    </source>
</evidence>
<keyword evidence="10" id="KW-1185">Reference proteome</keyword>
<reference evidence="9 10" key="1">
    <citation type="journal article" date="2015" name="Viruses">
        <title>Genetic and Phylogenetic Characterization of Tataguine and Witwatersrand Viruses and Other Orthobunyaviruses of the Anopheles A, Capim, Guama, Koongol, Mapputta, Tete, and Turlock Serogroups.</title>
        <authorList>
            <person name="Shchetinin A.M."/>
            <person name="Lvov D.K."/>
            <person name="Deriabin P.G."/>
            <person name="Botikov A.G."/>
            <person name="Gitelman A.K."/>
            <person name="Kuhn J.H."/>
            <person name="Alkhovsky S.V."/>
        </authorList>
    </citation>
    <scope>NUCLEOTIDE SEQUENCE [LARGE SCALE GENOMIC DNA]</scope>
    <source>
        <strain evidence="9">SAAr 1062</strain>
    </source>
</reference>
<evidence type="ECO:0000313" key="9">
    <source>
        <dbReference type="EMBL" id="AKO90199.1"/>
    </source>
</evidence>
<dbReference type="KEGG" id="vg:40527376"/>
<dbReference type="EMBL" id="KP792688">
    <property type="protein sequence ID" value="AKO90199.1"/>
    <property type="molecule type" value="Viral_cRNA"/>
</dbReference>
<name>A0A0R7FK72_9VIRU</name>
<keyword evidence="6 9" id="KW-0543">Viral nucleoprotein</keyword>
<evidence type="ECO:0000256" key="1">
    <source>
        <dbReference type="ARBA" id="ARBA00004328"/>
    </source>
</evidence>
<dbReference type="GeneID" id="40527376"/>
<dbReference type="GO" id="GO:0003723">
    <property type="term" value="F:RNA binding"/>
    <property type="evidence" value="ECO:0007669"/>
    <property type="project" value="UniProtKB-KW"/>
</dbReference>
<evidence type="ECO:0000256" key="5">
    <source>
        <dbReference type="ARBA" id="ARBA00022884"/>
    </source>
</evidence>
<keyword evidence="7" id="KW-0687">Ribonucleoprotein</keyword>
<keyword evidence="4" id="KW-0946">Virion</keyword>
<dbReference type="InterPro" id="IPR043011">
    <property type="entry name" value="Bunya_nucleocap_C"/>
</dbReference>
<dbReference type="RefSeq" id="YP_009667019.1">
    <property type="nucleotide sequence ID" value="NC_043673.1"/>
</dbReference>
<keyword evidence="5" id="KW-0694">RNA-binding</keyword>
<dbReference type="GO" id="GO:0019013">
    <property type="term" value="C:viral nucleocapsid"/>
    <property type="evidence" value="ECO:0007669"/>
    <property type="project" value="UniProtKB-KW"/>
</dbReference>
<dbReference type="InterPro" id="IPR001784">
    <property type="entry name" value="Bunya_nucleocap"/>
</dbReference>
<evidence type="ECO:0000256" key="8">
    <source>
        <dbReference type="ARBA" id="ARBA00033344"/>
    </source>
</evidence>
<evidence type="ECO:0000313" key="10">
    <source>
        <dbReference type="Proteomes" id="UP000098063"/>
    </source>
</evidence>
<proteinExistence type="inferred from homology"/>